<evidence type="ECO:0008006" key="4">
    <source>
        <dbReference type="Google" id="ProtNLM"/>
    </source>
</evidence>
<dbReference type="EMBL" id="NHOQ01000347">
    <property type="protein sequence ID" value="PWA30761.1"/>
    <property type="molecule type" value="Genomic_DNA"/>
</dbReference>
<name>A0A315W531_GAMAF</name>
<dbReference type="GO" id="GO:0006261">
    <property type="term" value="P:DNA-templated DNA replication"/>
    <property type="evidence" value="ECO:0007669"/>
    <property type="project" value="TreeGrafter"/>
</dbReference>
<dbReference type="PANTHER" id="PTHR14303">
    <property type="entry name" value="DNA POLYMERASE DELTA SUBUNIT 4"/>
    <property type="match status" value="1"/>
</dbReference>
<dbReference type="STRING" id="33528.ENSGAFP00000026423"/>
<accession>A0A315W531</accession>
<dbReference type="InterPro" id="IPR007218">
    <property type="entry name" value="DNA_pol_delta_4"/>
</dbReference>
<organism evidence="2 3">
    <name type="scientific">Gambusia affinis</name>
    <name type="common">Western mosquitofish</name>
    <name type="synonym">Heterandria affinis</name>
    <dbReference type="NCBI Taxonomy" id="33528"/>
    <lineage>
        <taxon>Eukaryota</taxon>
        <taxon>Metazoa</taxon>
        <taxon>Chordata</taxon>
        <taxon>Craniata</taxon>
        <taxon>Vertebrata</taxon>
        <taxon>Euteleostomi</taxon>
        <taxon>Actinopterygii</taxon>
        <taxon>Neopterygii</taxon>
        <taxon>Teleostei</taxon>
        <taxon>Neoteleostei</taxon>
        <taxon>Acanthomorphata</taxon>
        <taxon>Ovalentaria</taxon>
        <taxon>Atherinomorphae</taxon>
        <taxon>Cyprinodontiformes</taxon>
        <taxon>Poeciliidae</taxon>
        <taxon>Poeciliinae</taxon>
        <taxon>Gambusia</taxon>
    </lineage>
</organism>
<dbReference type="Proteomes" id="UP000250572">
    <property type="component" value="Unassembled WGS sequence"/>
</dbReference>
<dbReference type="GO" id="GO:0043625">
    <property type="term" value="C:delta DNA polymerase complex"/>
    <property type="evidence" value="ECO:0007669"/>
    <property type="project" value="TreeGrafter"/>
</dbReference>
<evidence type="ECO:0000313" key="3">
    <source>
        <dbReference type="Proteomes" id="UP000250572"/>
    </source>
</evidence>
<comment type="caution">
    <text evidence="2">The sequence shown here is derived from an EMBL/GenBank/DDBJ whole genome shotgun (WGS) entry which is preliminary data.</text>
</comment>
<feature type="compositionally biased region" description="Basic residues" evidence="1">
    <location>
        <begin position="37"/>
        <end position="48"/>
    </location>
</feature>
<sequence length="258" mass="29623">MIKRINEDPSDSLFFKAEIVTMTTKRGLITDSFKVVKKSRRGGKRKKSPTPPPAQQEDVTTTVREEEMQQLKQFDLDWRFGPCTGISRMQRWERAKLHGLNPPEEIKDLVLQTHDDPEYSMRWQQTHLSVTSGENILSEENIMKRTKIQTFVKLKRAPSVGYNFNQPFRDSDWFTCMSRKCQQSHRSLIGWKLDGSVGRKARKKTPSYSGLPGSLCRELRDSVTCLSQLSQGGVTAPLTTQKWQANRGEELGTKAHHK</sequence>
<evidence type="ECO:0000313" key="2">
    <source>
        <dbReference type="EMBL" id="PWA30761.1"/>
    </source>
</evidence>
<evidence type="ECO:0000256" key="1">
    <source>
        <dbReference type="SAM" id="MobiDB-lite"/>
    </source>
</evidence>
<feature type="region of interest" description="Disordered" evidence="1">
    <location>
        <begin position="37"/>
        <end position="60"/>
    </location>
</feature>
<gene>
    <name evidence="2" type="ORF">CCH79_00009225</name>
</gene>
<protein>
    <recommendedName>
        <fullName evidence="4">DNA polymerase delta subunit 4</fullName>
    </recommendedName>
</protein>
<proteinExistence type="predicted"/>
<feature type="non-terminal residue" evidence="2">
    <location>
        <position position="258"/>
    </location>
</feature>
<reference evidence="2 3" key="1">
    <citation type="journal article" date="2018" name="G3 (Bethesda)">
        <title>A High-Quality Reference Genome for the Invasive Mosquitofish Gambusia affinis Using a Chicago Library.</title>
        <authorList>
            <person name="Hoffberg S.L."/>
            <person name="Troendle N.J."/>
            <person name="Glenn T.C."/>
            <person name="Mahmud O."/>
            <person name="Louha S."/>
            <person name="Chalopin D."/>
            <person name="Bennetzen J.L."/>
            <person name="Mauricio R."/>
        </authorList>
    </citation>
    <scope>NUCLEOTIDE SEQUENCE [LARGE SCALE GENOMIC DNA]</scope>
    <source>
        <strain evidence="2">NE01/NJP1002.9</strain>
        <tissue evidence="2">Muscle</tissue>
    </source>
</reference>
<dbReference type="PANTHER" id="PTHR14303:SF0">
    <property type="entry name" value="DNA POLYMERASE DELTA SUBUNIT 4"/>
    <property type="match status" value="1"/>
</dbReference>
<keyword evidence="3" id="KW-1185">Reference proteome</keyword>
<dbReference type="AlphaFoldDB" id="A0A315W531"/>
<dbReference type="GO" id="GO:0003887">
    <property type="term" value="F:DNA-directed DNA polymerase activity"/>
    <property type="evidence" value="ECO:0007669"/>
    <property type="project" value="TreeGrafter"/>
</dbReference>
<dbReference type="Pfam" id="PF04081">
    <property type="entry name" value="DNA_pol_delta_4"/>
    <property type="match status" value="1"/>
</dbReference>
<dbReference type="GO" id="GO:0000731">
    <property type="term" value="P:DNA synthesis involved in DNA repair"/>
    <property type="evidence" value="ECO:0007669"/>
    <property type="project" value="InterPro"/>
</dbReference>